<dbReference type="GO" id="GO:0016209">
    <property type="term" value="F:antioxidant activity"/>
    <property type="evidence" value="ECO:0007669"/>
    <property type="project" value="InterPro"/>
</dbReference>
<keyword evidence="5" id="KW-0676">Redox-active center</keyword>
<evidence type="ECO:0000256" key="4">
    <source>
        <dbReference type="ARBA" id="ARBA00023157"/>
    </source>
</evidence>
<dbReference type="GO" id="GO:0030313">
    <property type="term" value="C:cell envelope"/>
    <property type="evidence" value="ECO:0007669"/>
    <property type="project" value="UniProtKB-SubCell"/>
</dbReference>
<evidence type="ECO:0000256" key="1">
    <source>
        <dbReference type="ARBA" id="ARBA00004196"/>
    </source>
</evidence>
<accession>A0A101A3F5</accession>
<dbReference type="InterPro" id="IPR013766">
    <property type="entry name" value="Thioredoxin_domain"/>
</dbReference>
<dbReference type="Pfam" id="PF00578">
    <property type="entry name" value="AhpC-TSA"/>
    <property type="match status" value="1"/>
</dbReference>
<dbReference type="PANTHER" id="PTHR42852">
    <property type="entry name" value="THIOL:DISULFIDE INTERCHANGE PROTEIN DSBE"/>
    <property type="match status" value="1"/>
</dbReference>
<keyword evidence="2" id="KW-0201">Cytochrome c-type biogenesis</keyword>
<reference evidence="8 9" key="1">
    <citation type="submission" date="2016-01" db="EMBL/GenBank/DDBJ databases">
        <authorList>
            <consortium name="TB Trials Study Group"/>
            <person name="Sutton G."/>
            <person name="Brinkac L."/>
            <person name="Sanka R."/>
            <person name="Adams M."/>
            <person name="Lau E.L."/>
            <person name="Macaden R."/>
            <person name="Grewal H.M.S."/>
        </authorList>
    </citation>
    <scope>NUCLEOTIDE SEQUENCE [LARGE SCALE GENOMIC DNA]</scope>
    <source>
        <strain evidence="8 9">IS-1744</strain>
    </source>
</reference>
<evidence type="ECO:0000256" key="3">
    <source>
        <dbReference type="ARBA" id="ARBA00022968"/>
    </source>
</evidence>
<comment type="subcellular location">
    <subcellularLocation>
        <location evidence="1">Cell envelope</location>
    </subcellularLocation>
</comment>
<evidence type="ECO:0000259" key="7">
    <source>
        <dbReference type="PROSITE" id="PS51352"/>
    </source>
</evidence>
<feature type="chain" id="PRO_5007092476" description="Thioredoxin domain-containing protein" evidence="6">
    <location>
        <begin position="28"/>
        <end position="188"/>
    </location>
</feature>
<keyword evidence="9" id="KW-1185">Reference proteome</keyword>
<evidence type="ECO:0000313" key="9">
    <source>
        <dbReference type="Proteomes" id="UP000053707"/>
    </source>
</evidence>
<evidence type="ECO:0000256" key="2">
    <source>
        <dbReference type="ARBA" id="ARBA00022748"/>
    </source>
</evidence>
<dbReference type="SUPFAM" id="SSF52833">
    <property type="entry name" value="Thioredoxin-like"/>
    <property type="match status" value="1"/>
</dbReference>
<dbReference type="EMBL" id="LQIR01000034">
    <property type="protein sequence ID" value="KUI12334.1"/>
    <property type="molecule type" value="Genomic_DNA"/>
</dbReference>
<keyword evidence="4" id="KW-1015">Disulfide bond</keyword>
<dbReference type="PANTHER" id="PTHR42852:SF6">
    <property type="entry name" value="THIOL:DISULFIDE INTERCHANGE PROTEIN DSBE"/>
    <property type="match status" value="1"/>
</dbReference>
<keyword evidence="3" id="KW-0812">Transmembrane</keyword>
<dbReference type="Gene3D" id="3.40.30.10">
    <property type="entry name" value="Glutaredoxin"/>
    <property type="match status" value="1"/>
</dbReference>
<dbReference type="AlphaFoldDB" id="A0A101A3F5"/>
<organism evidence="8 9">
    <name type="scientific">Mycobacterium lehmannii</name>
    <dbReference type="NCBI Taxonomy" id="2048550"/>
    <lineage>
        <taxon>Bacteria</taxon>
        <taxon>Bacillati</taxon>
        <taxon>Actinomycetota</taxon>
        <taxon>Actinomycetes</taxon>
        <taxon>Mycobacteriales</taxon>
        <taxon>Mycobacteriaceae</taxon>
        <taxon>Mycobacterium</taxon>
    </lineage>
</organism>
<dbReference type="RefSeq" id="WP_064398454.1">
    <property type="nucleotide sequence ID" value="NZ_LQIR01000034.1"/>
</dbReference>
<keyword evidence="6" id="KW-0732">Signal</keyword>
<comment type="caution">
    <text evidence="8">The sequence shown here is derived from an EMBL/GenBank/DDBJ whole genome shotgun (WGS) entry which is preliminary data.</text>
</comment>
<dbReference type="InterPro" id="IPR000866">
    <property type="entry name" value="AhpC/TSA"/>
</dbReference>
<name>A0A101A3F5_9MYCO</name>
<proteinExistence type="predicted"/>
<evidence type="ECO:0000313" key="8">
    <source>
        <dbReference type="EMBL" id="KUI12334.1"/>
    </source>
</evidence>
<dbReference type="GO" id="GO:0016491">
    <property type="term" value="F:oxidoreductase activity"/>
    <property type="evidence" value="ECO:0007669"/>
    <property type="project" value="InterPro"/>
</dbReference>
<feature type="signal peptide" evidence="6">
    <location>
        <begin position="1"/>
        <end position="27"/>
    </location>
</feature>
<dbReference type="Proteomes" id="UP000053707">
    <property type="component" value="Unassembled WGS sequence"/>
</dbReference>
<evidence type="ECO:0000256" key="5">
    <source>
        <dbReference type="ARBA" id="ARBA00023284"/>
    </source>
</evidence>
<dbReference type="GO" id="GO:0017004">
    <property type="term" value="P:cytochrome complex assembly"/>
    <property type="evidence" value="ECO:0007669"/>
    <property type="project" value="UniProtKB-KW"/>
</dbReference>
<evidence type="ECO:0000256" key="6">
    <source>
        <dbReference type="SAM" id="SignalP"/>
    </source>
</evidence>
<sequence length="188" mass="19806">MSPHKVRLSLRILLAAAVVAAVGAVLAAGLRTQASSGGAGTATLPVTQELNKPVPALSGKTLQGQPFDVDALRGRVVVINVMASWCAPCRAELPTLAAAAQRFDADDVRIVGLAMRDDTGDALALLRETDAERLTVIADPDGTRAVELGVRGVPETFVVDRSGNLRLHAFGPITGEWLDKHLRRLDST</sequence>
<dbReference type="InterPro" id="IPR036249">
    <property type="entry name" value="Thioredoxin-like_sf"/>
</dbReference>
<feature type="domain" description="Thioredoxin" evidence="7">
    <location>
        <begin position="48"/>
        <end position="188"/>
    </location>
</feature>
<dbReference type="PROSITE" id="PS51352">
    <property type="entry name" value="THIOREDOXIN_2"/>
    <property type="match status" value="1"/>
</dbReference>
<keyword evidence="3" id="KW-0735">Signal-anchor</keyword>
<protein>
    <recommendedName>
        <fullName evidence="7">Thioredoxin domain-containing protein</fullName>
    </recommendedName>
</protein>
<gene>
    <name evidence="8" type="ORF">AU192_19900</name>
</gene>
<dbReference type="InterPro" id="IPR050553">
    <property type="entry name" value="Thioredoxin_ResA/DsbE_sf"/>
</dbReference>